<reference evidence="1 2" key="1">
    <citation type="submission" date="2015-01" db="EMBL/GenBank/DDBJ databases">
        <title>Evolution of Trichinella species and genotypes.</title>
        <authorList>
            <person name="Korhonen P.K."/>
            <person name="Edoardo P."/>
            <person name="Giuseppe L.R."/>
            <person name="Gasser R.B."/>
        </authorList>
    </citation>
    <scope>NUCLEOTIDE SEQUENCE [LARGE SCALE GENOMIC DNA]</scope>
    <source>
        <strain evidence="1">ISS3</strain>
    </source>
</reference>
<accession>A0A0V0ZM86</accession>
<evidence type="ECO:0000313" key="1">
    <source>
        <dbReference type="EMBL" id="KRY13554.1"/>
    </source>
</evidence>
<proteinExistence type="predicted"/>
<dbReference type="AlphaFoldDB" id="A0A0V0ZM86"/>
<gene>
    <name evidence="1" type="ORF">T01_5744</name>
</gene>
<name>A0A0V0ZM86_TRISP</name>
<protein>
    <submittedName>
        <fullName evidence="1">Uncharacterized protein</fullName>
    </submittedName>
</protein>
<keyword evidence="2" id="KW-1185">Reference proteome</keyword>
<dbReference type="EMBL" id="JYDH01002331">
    <property type="protein sequence ID" value="KRY13554.1"/>
    <property type="molecule type" value="Genomic_DNA"/>
</dbReference>
<organism evidence="1 2">
    <name type="scientific">Trichinella spiralis</name>
    <name type="common">Trichina worm</name>
    <dbReference type="NCBI Taxonomy" id="6334"/>
    <lineage>
        <taxon>Eukaryota</taxon>
        <taxon>Metazoa</taxon>
        <taxon>Ecdysozoa</taxon>
        <taxon>Nematoda</taxon>
        <taxon>Enoplea</taxon>
        <taxon>Dorylaimia</taxon>
        <taxon>Trichinellida</taxon>
        <taxon>Trichinellidae</taxon>
        <taxon>Trichinella</taxon>
    </lineage>
</organism>
<dbReference type="Proteomes" id="UP000054776">
    <property type="component" value="Unassembled WGS sequence"/>
</dbReference>
<dbReference type="InParanoid" id="A0A0V0ZM86"/>
<comment type="caution">
    <text evidence="1">The sequence shown here is derived from an EMBL/GenBank/DDBJ whole genome shotgun (WGS) entry which is preliminary data.</text>
</comment>
<sequence length="57" mass="6707">MAGDCRVCNKQDVKAGMLSELWEKTERKQSIKKQQFHNINVFVEVKHQNDQITQCNE</sequence>
<evidence type="ECO:0000313" key="2">
    <source>
        <dbReference type="Proteomes" id="UP000054776"/>
    </source>
</evidence>